<dbReference type="EMBL" id="JAGQHR010001149">
    <property type="protein sequence ID" value="MCA9730378.1"/>
    <property type="molecule type" value="Genomic_DNA"/>
</dbReference>
<evidence type="ECO:0000256" key="3">
    <source>
        <dbReference type="ARBA" id="ARBA00023027"/>
    </source>
</evidence>
<dbReference type="GO" id="GO:0048040">
    <property type="term" value="F:UDP-glucuronate decarboxylase activity"/>
    <property type="evidence" value="ECO:0007669"/>
    <property type="project" value="TreeGrafter"/>
</dbReference>
<reference evidence="6" key="2">
    <citation type="journal article" date="2021" name="Microbiome">
        <title>Successional dynamics and alternative stable states in a saline activated sludge microbial community over 9 years.</title>
        <authorList>
            <person name="Wang Y."/>
            <person name="Ye J."/>
            <person name="Ju F."/>
            <person name="Liu L."/>
            <person name="Boyd J.A."/>
            <person name="Deng Y."/>
            <person name="Parks D.H."/>
            <person name="Jiang X."/>
            <person name="Yin X."/>
            <person name="Woodcroft B.J."/>
            <person name="Tyson G.W."/>
            <person name="Hugenholtz P."/>
            <person name="Polz M.F."/>
            <person name="Zhang T."/>
        </authorList>
    </citation>
    <scope>NUCLEOTIDE SEQUENCE</scope>
    <source>
        <strain evidence="6">HKST-UBA01</strain>
    </source>
</reference>
<dbReference type="GO" id="GO:0005737">
    <property type="term" value="C:cytoplasm"/>
    <property type="evidence" value="ECO:0007669"/>
    <property type="project" value="TreeGrafter"/>
</dbReference>
<dbReference type="SUPFAM" id="SSF51735">
    <property type="entry name" value="NAD(P)-binding Rossmann-fold domains"/>
    <property type="match status" value="1"/>
</dbReference>
<organism evidence="6 7">
    <name type="scientific">Eiseniibacteriota bacterium</name>
    <dbReference type="NCBI Taxonomy" id="2212470"/>
    <lineage>
        <taxon>Bacteria</taxon>
        <taxon>Candidatus Eiseniibacteriota</taxon>
    </lineage>
</organism>
<feature type="non-terminal residue" evidence="6">
    <location>
        <position position="1"/>
    </location>
</feature>
<dbReference type="Gene3D" id="3.40.50.720">
    <property type="entry name" value="NAD(P)-binding Rossmann-like Domain"/>
    <property type="match status" value="1"/>
</dbReference>
<accession>A0A956RRI6</accession>
<dbReference type="AlphaFoldDB" id="A0A956RRI6"/>
<dbReference type="GO" id="GO:0042732">
    <property type="term" value="P:D-xylose metabolic process"/>
    <property type="evidence" value="ECO:0007669"/>
    <property type="project" value="InterPro"/>
</dbReference>
<dbReference type="Proteomes" id="UP000697710">
    <property type="component" value="Unassembled WGS sequence"/>
</dbReference>
<evidence type="ECO:0000256" key="1">
    <source>
        <dbReference type="ARBA" id="ARBA00001911"/>
    </source>
</evidence>
<dbReference type="PANTHER" id="PTHR43078">
    <property type="entry name" value="UDP-GLUCURONIC ACID DECARBOXYLASE-RELATED"/>
    <property type="match status" value="1"/>
</dbReference>
<comment type="cofactor">
    <cofactor evidence="1">
        <name>NAD(+)</name>
        <dbReference type="ChEBI" id="CHEBI:57540"/>
    </cofactor>
</comment>
<feature type="domain" description="NAD-dependent epimerase/dehydratase" evidence="5">
    <location>
        <begin position="23"/>
        <end position="194"/>
    </location>
</feature>
<dbReference type="Pfam" id="PF01370">
    <property type="entry name" value="Epimerase"/>
    <property type="match status" value="1"/>
</dbReference>
<keyword evidence="3" id="KW-0520">NAD</keyword>
<keyword evidence="4" id="KW-0456">Lyase</keyword>
<evidence type="ECO:0000313" key="7">
    <source>
        <dbReference type="Proteomes" id="UP000697710"/>
    </source>
</evidence>
<evidence type="ECO:0000259" key="5">
    <source>
        <dbReference type="Pfam" id="PF01370"/>
    </source>
</evidence>
<protein>
    <submittedName>
        <fullName evidence="6">NAD-dependent epimerase/dehydratase family protein</fullName>
    </submittedName>
</protein>
<proteinExistence type="predicted"/>
<comment type="caution">
    <text evidence="6">The sequence shown here is derived from an EMBL/GenBank/DDBJ whole genome shotgun (WGS) entry which is preliminary data.</text>
</comment>
<name>A0A956RRI6_UNCEI</name>
<gene>
    <name evidence="6" type="ORF">KC729_22040</name>
</gene>
<evidence type="ECO:0000256" key="4">
    <source>
        <dbReference type="ARBA" id="ARBA00023239"/>
    </source>
</evidence>
<dbReference type="InterPro" id="IPR001509">
    <property type="entry name" value="Epimerase_deHydtase"/>
</dbReference>
<evidence type="ECO:0000313" key="6">
    <source>
        <dbReference type="EMBL" id="MCA9730378.1"/>
    </source>
</evidence>
<evidence type="ECO:0000256" key="2">
    <source>
        <dbReference type="ARBA" id="ARBA00022793"/>
    </source>
</evidence>
<dbReference type="InterPro" id="IPR044516">
    <property type="entry name" value="UXS-like"/>
</dbReference>
<dbReference type="PANTHER" id="PTHR43078:SF6">
    <property type="entry name" value="UDP-GLUCURONIC ACID DECARBOXYLASE 1"/>
    <property type="match status" value="1"/>
</dbReference>
<feature type="non-terminal residue" evidence="6">
    <location>
        <position position="216"/>
    </location>
</feature>
<dbReference type="InterPro" id="IPR036291">
    <property type="entry name" value="NAD(P)-bd_dom_sf"/>
</dbReference>
<keyword evidence="2" id="KW-0210">Decarboxylase</keyword>
<sequence length="216" mass="23244">AGNERFAFIEQDVCTPLTVPGPVACVLHLASPASPVDFARMPLEILRTGSQGTERALELAEEKGARFLLASTSEVYGDPEVFPQPESYWGRVNPIGPRSVYDEAKRYAEALTMAWRRHRGVSTQIARIFNTYGPRMRPDDGRVLPAFVGAALAGQPLPVHGDGTQTRSFSYVDDTVEGLLAVAQHGDGEPVNVGAPGELSILQFAHLIAELAGHPG</sequence>
<reference evidence="6" key="1">
    <citation type="submission" date="2020-04" db="EMBL/GenBank/DDBJ databases">
        <authorList>
            <person name="Zhang T."/>
        </authorList>
    </citation>
    <scope>NUCLEOTIDE SEQUENCE</scope>
    <source>
        <strain evidence="6">HKST-UBA01</strain>
    </source>
</reference>
<dbReference type="GO" id="GO:0070403">
    <property type="term" value="F:NAD+ binding"/>
    <property type="evidence" value="ECO:0007669"/>
    <property type="project" value="InterPro"/>
</dbReference>